<proteinExistence type="inferred from homology"/>
<dbReference type="GO" id="GO:0005975">
    <property type="term" value="P:carbohydrate metabolic process"/>
    <property type="evidence" value="ECO:0007669"/>
    <property type="project" value="InterPro"/>
</dbReference>
<dbReference type="PANTHER" id="PTHR11452">
    <property type="entry name" value="ALPHA-GALACTOSIDASE/ALPHA-N-ACETYLGALACTOSAMINIDASE"/>
    <property type="match status" value="1"/>
</dbReference>
<dbReference type="GO" id="GO:0004557">
    <property type="term" value="F:alpha-galactosidase activity"/>
    <property type="evidence" value="ECO:0007669"/>
    <property type="project" value="UniProtKB-EC"/>
</dbReference>
<dbReference type="RefSeq" id="XP_009794941.1">
    <property type="nucleotide sequence ID" value="XM_009796639.1"/>
</dbReference>
<comment type="similarity">
    <text evidence="1 4">Belongs to the glycosyl hydrolase 27 family.</text>
</comment>
<evidence type="ECO:0000313" key="5">
    <source>
        <dbReference type="Proteomes" id="UP000189701"/>
    </source>
</evidence>
<evidence type="ECO:0000256" key="4">
    <source>
        <dbReference type="RuleBase" id="RU361168"/>
    </source>
</evidence>
<evidence type="ECO:0000256" key="2">
    <source>
        <dbReference type="ARBA" id="ARBA00022801"/>
    </source>
</evidence>
<dbReference type="Proteomes" id="UP000189701">
    <property type="component" value="Unplaced"/>
</dbReference>
<dbReference type="Gene3D" id="3.20.20.70">
    <property type="entry name" value="Aldolase class I"/>
    <property type="match status" value="1"/>
</dbReference>
<dbReference type="STRING" id="4096.A0A1U7XZ74"/>
<reference evidence="6" key="2">
    <citation type="submission" date="2025-08" db="UniProtKB">
        <authorList>
            <consortium name="RefSeq"/>
        </authorList>
    </citation>
    <scope>IDENTIFICATION</scope>
    <source>
        <tissue evidence="6">Leaf</tissue>
    </source>
</reference>
<protein>
    <recommendedName>
        <fullName evidence="4">Alpha-galactosidase</fullName>
        <ecNumber evidence="4">3.2.1.22</ecNumber>
    </recommendedName>
    <alternativeName>
        <fullName evidence="4">Melibiase</fullName>
    </alternativeName>
</protein>
<dbReference type="eggNOG" id="KOG2366">
    <property type="taxonomic scope" value="Eukaryota"/>
</dbReference>
<dbReference type="SUPFAM" id="SSF51445">
    <property type="entry name" value="(Trans)glycosidases"/>
    <property type="match status" value="1"/>
</dbReference>
<reference evidence="5" key="1">
    <citation type="journal article" date="2013" name="Genome Biol.">
        <title>Reference genomes and transcriptomes of Nicotiana sylvestris and Nicotiana tomentosiformis.</title>
        <authorList>
            <person name="Sierro N."/>
            <person name="Battey J.N."/>
            <person name="Ouadi S."/>
            <person name="Bovet L."/>
            <person name="Goepfert S."/>
            <person name="Bakaher N."/>
            <person name="Peitsch M.C."/>
            <person name="Ivanov N.V."/>
        </authorList>
    </citation>
    <scope>NUCLEOTIDE SEQUENCE [LARGE SCALE GENOMIC DNA]</scope>
</reference>
<dbReference type="InterPro" id="IPR002241">
    <property type="entry name" value="Glyco_hydro_27"/>
</dbReference>
<evidence type="ECO:0000256" key="3">
    <source>
        <dbReference type="ARBA" id="ARBA00023295"/>
    </source>
</evidence>
<dbReference type="PANTHER" id="PTHR11452:SF75">
    <property type="entry name" value="ALPHA-GALACTOSIDASE MEL1"/>
    <property type="match status" value="1"/>
</dbReference>
<keyword evidence="3 4" id="KW-0326">Glycosidase</keyword>
<dbReference type="InterPro" id="IPR013785">
    <property type="entry name" value="Aldolase_TIM"/>
</dbReference>
<accession>A0A1U7XZ74</accession>
<evidence type="ECO:0000256" key="1">
    <source>
        <dbReference type="ARBA" id="ARBA00009743"/>
    </source>
</evidence>
<name>A0A1U7XZ74_NICSY</name>
<comment type="catalytic activity">
    <reaction evidence="4">
        <text>Hydrolysis of terminal, non-reducing alpha-D-galactose residues in alpha-D-galactosides, including galactose oligosaccharides, galactomannans and galactolipids.</text>
        <dbReference type="EC" id="3.2.1.22"/>
    </reaction>
</comment>
<gene>
    <name evidence="6" type="primary">LOC104241701</name>
</gene>
<dbReference type="PRINTS" id="PR00740">
    <property type="entry name" value="GLHYDRLASE27"/>
</dbReference>
<dbReference type="EC" id="3.2.1.22" evidence="4"/>
<keyword evidence="2 4" id="KW-0378">Hydrolase</keyword>
<dbReference type="InterPro" id="IPR017853">
    <property type="entry name" value="GH"/>
</dbReference>
<keyword evidence="5" id="KW-1185">Reference proteome</keyword>
<sequence>MSVTVTAREFPIHPYLKIQDRLSISQLYDTSNYGVLQIDNGLARTPQMGWSTWNFFACNINETVIKETADALVSTGLASLGYTYVNIGKHLKKLICFCF</sequence>
<evidence type="ECO:0000313" key="6">
    <source>
        <dbReference type="RefSeq" id="XP_009794941.1"/>
    </source>
</evidence>
<organism evidence="5 6">
    <name type="scientific">Nicotiana sylvestris</name>
    <name type="common">Wood tobacco</name>
    <name type="synonym">South American tobacco</name>
    <dbReference type="NCBI Taxonomy" id="4096"/>
    <lineage>
        <taxon>Eukaryota</taxon>
        <taxon>Viridiplantae</taxon>
        <taxon>Streptophyta</taxon>
        <taxon>Embryophyta</taxon>
        <taxon>Tracheophyta</taxon>
        <taxon>Spermatophyta</taxon>
        <taxon>Magnoliopsida</taxon>
        <taxon>eudicotyledons</taxon>
        <taxon>Gunneridae</taxon>
        <taxon>Pentapetalae</taxon>
        <taxon>asterids</taxon>
        <taxon>lamiids</taxon>
        <taxon>Solanales</taxon>
        <taxon>Solanaceae</taxon>
        <taxon>Nicotianoideae</taxon>
        <taxon>Nicotianeae</taxon>
        <taxon>Nicotiana</taxon>
    </lineage>
</organism>
<dbReference type="AlphaFoldDB" id="A0A1U7XZ74"/>
<keyword evidence="4" id="KW-1015">Disulfide bond</keyword>
<dbReference type="Pfam" id="PF16499">
    <property type="entry name" value="Melibiase_2"/>
    <property type="match status" value="1"/>
</dbReference>